<dbReference type="Proteomes" id="UP000799439">
    <property type="component" value="Unassembled WGS sequence"/>
</dbReference>
<gene>
    <name evidence="1" type="ORF">K461DRAFT_183746</name>
</gene>
<name>A0A9P4IVS0_9PEZI</name>
<organism evidence="1 2">
    <name type="scientific">Myriangium duriaei CBS 260.36</name>
    <dbReference type="NCBI Taxonomy" id="1168546"/>
    <lineage>
        <taxon>Eukaryota</taxon>
        <taxon>Fungi</taxon>
        <taxon>Dikarya</taxon>
        <taxon>Ascomycota</taxon>
        <taxon>Pezizomycotina</taxon>
        <taxon>Dothideomycetes</taxon>
        <taxon>Dothideomycetidae</taxon>
        <taxon>Myriangiales</taxon>
        <taxon>Myriangiaceae</taxon>
        <taxon>Myriangium</taxon>
    </lineage>
</organism>
<dbReference type="AlphaFoldDB" id="A0A9P4IVS0"/>
<dbReference type="EMBL" id="ML996089">
    <property type="protein sequence ID" value="KAF2150848.1"/>
    <property type="molecule type" value="Genomic_DNA"/>
</dbReference>
<evidence type="ECO:0000313" key="1">
    <source>
        <dbReference type="EMBL" id="KAF2150848.1"/>
    </source>
</evidence>
<accession>A0A9P4IVS0</accession>
<protein>
    <submittedName>
        <fullName evidence="1">Uncharacterized protein</fullName>
    </submittedName>
</protein>
<sequence length="133" mass="14971">MSPQTPFFSNSGPGPILLFAFRIHSLTHSLTHSLARPHHRRPKPICGWLNPHPTSHEPCATTRRFPCPPQPCMRLPFFMSKQSENAYFWGHARNTHCISRFPLTYTDQCPATALAPPTCPGPFLVLPSRSLQS</sequence>
<proteinExistence type="predicted"/>
<keyword evidence="2" id="KW-1185">Reference proteome</keyword>
<reference evidence="1" key="1">
    <citation type="journal article" date="2020" name="Stud. Mycol.">
        <title>101 Dothideomycetes genomes: a test case for predicting lifestyles and emergence of pathogens.</title>
        <authorList>
            <person name="Haridas S."/>
            <person name="Albert R."/>
            <person name="Binder M."/>
            <person name="Bloem J."/>
            <person name="Labutti K."/>
            <person name="Salamov A."/>
            <person name="Andreopoulos B."/>
            <person name="Baker S."/>
            <person name="Barry K."/>
            <person name="Bills G."/>
            <person name="Bluhm B."/>
            <person name="Cannon C."/>
            <person name="Castanera R."/>
            <person name="Culley D."/>
            <person name="Daum C."/>
            <person name="Ezra D."/>
            <person name="Gonzalez J."/>
            <person name="Henrissat B."/>
            <person name="Kuo A."/>
            <person name="Liang C."/>
            <person name="Lipzen A."/>
            <person name="Lutzoni F."/>
            <person name="Magnuson J."/>
            <person name="Mondo S."/>
            <person name="Nolan M."/>
            <person name="Ohm R."/>
            <person name="Pangilinan J."/>
            <person name="Park H.-J."/>
            <person name="Ramirez L."/>
            <person name="Alfaro M."/>
            <person name="Sun H."/>
            <person name="Tritt A."/>
            <person name="Yoshinaga Y."/>
            <person name="Zwiers L.-H."/>
            <person name="Turgeon B."/>
            <person name="Goodwin S."/>
            <person name="Spatafora J."/>
            <person name="Crous P."/>
            <person name="Grigoriev I."/>
        </authorList>
    </citation>
    <scope>NUCLEOTIDE SEQUENCE</scope>
    <source>
        <strain evidence="1">CBS 260.36</strain>
    </source>
</reference>
<comment type="caution">
    <text evidence="1">The sequence shown here is derived from an EMBL/GenBank/DDBJ whole genome shotgun (WGS) entry which is preliminary data.</text>
</comment>
<evidence type="ECO:0000313" key="2">
    <source>
        <dbReference type="Proteomes" id="UP000799439"/>
    </source>
</evidence>